<evidence type="ECO:0000313" key="2">
    <source>
        <dbReference type="EMBL" id="MBE8718876.1"/>
    </source>
</evidence>
<dbReference type="Proteomes" id="UP000652567">
    <property type="component" value="Unassembled WGS sequence"/>
</dbReference>
<dbReference type="RefSeq" id="WP_193911799.1">
    <property type="nucleotide sequence ID" value="NZ_PRDL01000001.1"/>
</dbReference>
<protein>
    <submittedName>
        <fullName evidence="2">Uncharacterized protein</fullName>
    </submittedName>
</protein>
<evidence type="ECO:0000256" key="1">
    <source>
        <dbReference type="SAM" id="SignalP"/>
    </source>
</evidence>
<accession>A0A928V4Y0</accession>
<name>A0A928V4Y0_9GAMM</name>
<keyword evidence="3" id="KW-1185">Reference proteome</keyword>
<feature type="signal peptide" evidence="1">
    <location>
        <begin position="1"/>
        <end position="23"/>
    </location>
</feature>
<evidence type="ECO:0000313" key="3">
    <source>
        <dbReference type="Proteomes" id="UP000652567"/>
    </source>
</evidence>
<dbReference type="EMBL" id="PRDL01000001">
    <property type="protein sequence ID" value="MBE8718876.1"/>
    <property type="molecule type" value="Genomic_DNA"/>
</dbReference>
<comment type="caution">
    <text evidence="2">The sequence shown here is derived from an EMBL/GenBank/DDBJ whole genome shotgun (WGS) entry which is preliminary data.</text>
</comment>
<keyword evidence="1" id="KW-0732">Signal</keyword>
<organism evidence="2 3">
    <name type="scientific">Cellvibrio polysaccharolyticus</name>
    <dbReference type="NCBI Taxonomy" id="2082724"/>
    <lineage>
        <taxon>Bacteria</taxon>
        <taxon>Pseudomonadati</taxon>
        <taxon>Pseudomonadota</taxon>
        <taxon>Gammaproteobacteria</taxon>
        <taxon>Cellvibrionales</taxon>
        <taxon>Cellvibrionaceae</taxon>
        <taxon>Cellvibrio</taxon>
    </lineage>
</organism>
<dbReference type="AlphaFoldDB" id="A0A928V4Y0"/>
<proteinExistence type="predicted"/>
<gene>
    <name evidence="2" type="ORF">C4F51_17010</name>
</gene>
<reference evidence="2" key="1">
    <citation type="submission" date="2018-07" db="EMBL/GenBank/DDBJ databases">
        <title>Genome assembly of strain Ka43.</title>
        <authorList>
            <person name="Kukolya J."/>
            <person name="Nagy I."/>
            <person name="Horvath B."/>
            <person name="Toth A."/>
        </authorList>
    </citation>
    <scope>NUCLEOTIDE SEQUENCE</scope>
    <source>
        <strain evidence="2">KB43</strain>
    </source>
</reference>
<sequence length="509" mass="53915">MKKKLLPLAMLAGLAGAVGTAQAAHVNPDGLGQVLIYPYYTTLDGQHTDIHLVNTTNKTKAIKVRFLEGQNSREVRDFHLYLSAYDHWSGVITSTGEGDSKVALFRTGDTSCTVPTIPQAGVPFTNIAYTSDKGTNSLSRTLEGYVEIIEMGELGEEDDAGNVTEYGVRVANFDPAHAAKHINGVPKDCSALVKAWTAGGNGNGQWLGGANATTVNIQPGTGGLYGFASVFNVAEGTSATYSATAIANFNTLDVLHAPTGNTRPSLIDIGIPTAVGSTTVSVVDGASVFNDSFDVTSTNEADPVSALLTRATLKNDYVTDAGLNAETDWVVTFPTKRFYMIDDVRNAAGVVTTSNQALRRPFTSEFTANMACEHIEVGYYDREEGSVNIVTEPVFSPAPPTGSTSWELCSEVNVITFNDSNILGSSLRYGLSLEDGFDNGWATIDFTQTASATANPRTVIGDAYTYAGLPVAGFAVIKYSNGALAGGVLSNYAGVVEHKYTRQITTNTP</sequence>
<feature type="chain" id="PRO_5037549615" evidence="1">
    <location>
        <begin position="24"/>
        <end position="509"/>
    </location>
</feature>